<accession>A0ABX0J2F7</accession>
<proteinExistence type="predicted"/>
<dbReference type="InterPro" id="IPR032874">
    <property type="entry name" value="DDE_dom"/>
</dbReference>
<keyword evidence="3" id="KW-1185">Reference proteome</keyword>
<dbReference type="Proteomes" id="UP001165962">
    <property type="component" value="Unassembled WGS sequence"/>
</dbReference>
<evidence type="ECO:0000259" key="1">
    <source>
        <dbReference type="Pfam" id="PF13610"/>
    </source>
</evidence>
<gene>
    <name evidence="2" type="ORF">G9U52_07210</name>
</gene>
<organism evidence="2 3">
    <name type="scientific">Paenibacillus agricola</name>
    <dbReference type="NCBI Taxonomy" id="2716264"/>
    <lineage>
        <taxon>Bacteria</taxon>
        <taxon>Bacillati</taxon>
        <taxon>Bacillota</taxon>
        <taxon>Bacilli</taxon>
        <taxon>Bacillales</taxon>
        <taxon>Paenibacillaceae</taxon>
        <taxon>Paenibacillus</taxon>
    </lineage>
</organism>
<feature type="domain" description="DDE" evidence="1">
    <location>
        <begin position="3"/>
        <end position="49"/>
    </location>
</feature>
<dbReference type="EMBL" id="JAAOIW010000002">
    <property type="protein sequence ID" value="NHN29620.1"/>
    <property type="molecule type" value="Genomic_DNA"/>
</dbReference>
<sequence>MAIIDFMLSENRDMQAAKRFFTKALSSLHNQILRVITLDKHPAYPPAIQN</sequence>
<dbReference type="Pfam" id="PF13610">
    <property type="entry name" value="DDE_Tnp_IS240"/>
    <property type="match status" value="1"/>
</dbReference>
<protein>
    <submittedName>
        <fullName evidence="2">DDE-type integrase/transposase/recombinase</fullName>
    </submittedName>
</protein>
<reference evidence="2" key="1">
    <citation type="submission" date="2020-03" db="EMBL/GenBank/DDBJ databases">
        <title>Draft sequencing of Paenibacilllus sp. S3N08.</title>
        <authorList>
            <person name="Kim D.-U."/>
        </authorList>
    </citation>
    <scope>NUCLEOTIDE SEQUENCE</scope>
    <source>
        <strain evidence="2">S3N08</strain>
    </source>
</reference>
<comment type="caution">
    <text evidence="2">The sequence shown here is derived from an EMBL/GenBank/DDBJ whole genome shotgun (WGS) entry which is preliminary data.</text>
</comment>
<name>A0ABX0J2F7_9BACL</name>
<evidence type="ECO:0000313" key="2">
    <source>
        <dbReference type="EMBL" id="NHN29620.1"/>
    </source>
</evidence>
<evidence type="ECO:0000313" key="3">
    <source>
        <dbReference type="Proteomes" id="UP001165962"/>
    </source>
</evidence>